<proteinExistence type="predicted"/>
<organism evidence="2">
    <name type="scientific">Neisseria leonii</name>
    <dbReference type="NCBI Taxonomy" id="2995413"/>
    <lineage>
        <taxon>Bacteria</taxon>
        <taxon>Pseudomonadati</taxon>
        <taxon>Pseudomonadota</taxon>
        <taxon>Betaproteobacteria</taxon>
        <taxon>Neisseriales</taxon>
        <taxon>Neisseriaceae</taxon>
        <taxon>Neisseria</taxon>
    </lineage>
</organism>
<dbReference type="RefSeq" id="WP_274585795.1">
    <property type="nucleotide sequence ID" value="NZ_CP145811.1"/>
</dbReference>
<dbReference type="Gene3D" id="3.30.310.170">
    <property type="entry name" value="Outer membrane protein assembly factor BamC"/>
    <property type="match status" value="1"/>
</dbReference>
<dbReference type="EMBL" id="CP146598">
    <property type="protein sequence ID" value="WWY02967.1"/>
    <property type="molecule type" value="Genomic_DNA"/>
</dbReference>
<reference evidence="3" key="2">
    <citation type="submission" date="2024-02" db="EMBL/GenBank/DDBJ databases">
        <title>Neisseria leonii sp. nov.</title>
        <authorList>
            <person name="Boutroux M."/>
            <person name="Favre-Rochex S."/>
            <person name="Gorgette O."/>
            <person name="Touak G."/>
            <person name="Muhle E."/>
            <person name="Chesneau O."/>
            <person name="Clermont D."/>
            <person name="Rahi P."/>
        </authorList>
    </citation>
    <scope>NUCLEOTIDE SEQUENCE</scope>
    <source>
        <strain evidence="3">51.81</strain>
    </source>
</reference>
<feature type="chain" id="PRO_5042786893" evidence="1">
    <location>
        <begin position="21"/>
        <end position="375"/>
    </location>
</feature>
<dbReference type="PROSITE" id="PS51257">
    <property type="entry name" value="PROKAR_LIPOPROTEIN"/>
    <property type="match status" value="1"/>
</dbReference>
<name>A0A9X4IBU0_9NEIS</name>
<sequence>MNRIHPAVWAAAALALSACAAKSEQPKLDYQTHNRQVVDLSIPPDLTNPAQGNLYQLPAGSGAVRASDINRTGTVRRAETQTVLQKIDGVRLEREGSQRWLTVSGKTPAEIWPLLKAFWQENGFIIQNEEPAIGQMETEWAENRAKLPADGLRSLFEKVGLGGVYSTSERDKFLIRVERGRSGSTDIFFAHKGMQEVYTGKSEDTTMWQPRPNDPNLEAAFLSRFMQYLGMDEKAVAEQLQSKEQRSTPSDLARIDGSTLILSGDYQRNWRRTALALDRIGLTVVGQNAERNAFLVQPAPDESEAVRTAKPGLIARVFGSGKTTAAPEKRPELIAYVEPLNNGSSARISILNTDGSAYRGRELSGWISRLHNELR</sequence>
<accession>A0A9X4IBU0</accession>
<dbReference type="InterPro" id="IPR010653">
    <property type="entry name" value="NlpB/DapX"/>
</dbReference>
<keyword evidence="1" id="KW-0732">Signal</keyword>
<evidence type="ECO:0000256" key="1">
    <source>
        <dbReference type="SAM" id="SignalP"/>
    </source>
</evidence>
<dbReference type="Pfam" id="PF06804">
    <property type="entry name" value="Lipoprotein_18"/>
    <property type="match status" value="1"/>
</dbReference>
<gene>
    <name evidence="2" type="primary">bamC</name>
    <name evidence="2" type="ORF">ORY91_000010</name>
    <name evidence="3" type="ORF">V9W64_09790</name>
</gene>
<dbReference type="AlphaFoldDB" id="A0A9X4IBU0"/>
<feature type="signal peptide" evidence="1">
    <location>
        <begin position="1"/>
        <end position="20"/>
    </location>
</feature>
<dbReference type="EMBL" id="JAPQFL010000010">
    <property type="protein sequence ID" value="MDD9328749.1"/>
    <property type="molecule type" value="Genomic_DNA"/>
</dbReference>
<dbReference type="InterPro" id="IPR042268">
    <property type="entry name" value="BamC_C"/>
</dbReference>
<evidence type="ECO:0000313" key="3">
    <source>
        <dbReference type="EMBL" id="WWY02967.1"/>
    </source>
</evidence>
<evidence type="ECO:0000313" key="2">
    <source>
        <dbReference type="EMBL" id="MDD9328749.1"/>
    </source>
</evidence>
<evidence type="ECO:0000313" key="4">
    <source>
        <dbReference type="Proteomes" id="UP001149607"/>
    </source>
</evidence>
<reference evidence="2" key="1">
    <citation type="submission" date="2022-10" db="EMBL/GenBank/DDBJ databases">
        <authorList>
            <person name="Boutroux M."/>
        </authorList>
    </citation>
    <scope>NUCLEOTIDE SEQUENCE</scope>
    <source>
        <strain evidence="2">51.81</strain>
    </source>
</reference>
<keyword evidence="4" id="KW-1185">Reference proteome</keyword>
<dbReference type="Proteomes" id="UP001149607">
    <property type="component" value="Chromosome"/>
</dbReference>
<protein>
    <submittedName>
        <fullName evidence="2">Outer membrane protein assembly factor BamC</fullName>
    </submittedName>
</protein>